<dbReference type="RefSeq" id="WP_200674076.1">
    <property type="nucleotide sequence ID" value="NZ_JAACYA010000002.1"/>
</dbReference>
<evidence type="ECO:0000256" key="1">
    <source>
        <dbReference type="SAM" id="Coils"/>
    </source>
</evidence>
<dbReference type="Proteomes" id="UP000772812">
    <property type="component" value="Unassembled WGS sequence"/>
</dbReference>
<evidence type="ECO:0000313" key="2">
    <source>
        <dbReference type="EMBL" id="MBK3332656.1"/>
    </source>
</evidence>
<accession>A0ABS1GI95</accession>
<reference evidence="2 3" key="1">
    <citation type="journal article" date="2021" name="Syst. Appl. Microbiol.">
        <title>Persephonella atlantica sp. nov.: How to adapt to physico-chemical gradients in high temperature hydrothermal habitats.</title>
        <authorList>
            <person name="Francois D.X."/>
            <person name="Godfroy A."/>
            <person name="Mathien C."/>
            <person name="Aube J."/>
            <person name="Cathalot C."/>
            <person name="Lesongeur F."/>
            <person name="L'Haridon S."/>
            <person name="Philippon X."/>
            <person name="Roussel E.G."/>
        </authorList>
    </citation>
    <scope>NUCLEOTIDE SEQUENCE [LARGE SCALE GENOMIC DNA]</scope>
    <source>
        <strain evidence="2 3">MO1340</strain>
    </source>
</reference>
<keyword evidence="1" id="KW-0175">Coiled coil</keyword>
<name>A0ABS1GI95_9AQUI</name>
<proteinExistence type="predicted"/>
<evidence type="ECO:0000313" key="3">
    <source>
        <dbReference type="Proteomes" id="UP000772812"/>
    </source>
</evidence>
<comment type="caution">
    <text evidence="2">The sequence shown here is derived from an EMBL/GenBank/DDBJ whole genome shotgun (WGS) entry which is preliminary data.</text>
</comment>
<gene>
    <name evidence="2" type="ORF">GWK41_06210</name>
</gene>
<protein>
    <submittedName>
        <fullName evidence="2">Uncharacterized protein</fullName>
    </submittedName>
</protein>
<organism evidence="2 3">
    <name type="scientific">Persephonella atlantica</name>
    <dbReference type="NCBI Taxonomy" id="2699429"/>
    <lineage>
        <taxon>Bacteria</taxon>
        <taxon>Pseudomonadati</taxon>
        <taxon>Aquificota</taxon>
        <taxon>Aquificia</taxon>
        <taxon>Aquificales</taxon>
        <taxon>Hydrogenothermaceae</taxon>
        <taxon>Persephonella</taxon>
    </lineage>
</organism>
<sequence length="177" mass="21369">MESDFDSFRENVVSRYRSYCKKIIKQAQEKKNLKIKQAEGKGKRLYERKIKVFRSEIKNLERKQLLKAEQMFQRSLNLKLKELEEDLKDSIRESLEQNFEQFVYCFSKWLKKRFSEGSVKTKKEYFSYFEDYSLTETDRNEVIFERKNVIITFSPEKVVEEKEEKIKSLIGRITAGL</sequence>
<dbReference type="EMBL" id="JAACYA010000002">
    <property type="protein sequence ID" value="MBK3332656.1"/>
    <property type="molecule type" value="Genomic_DNA"/>
</dbReference>
<feature type="coiled-coil region" evidence="1">
    <location>
        <begin position="43"/>
        <end position="93"/>
    </location>
</feature>
<keyword evidence="3" id="KW-1185">Reference proteome</keyword>